<dbReference type="EMBL" id="JBHUDE010000163">
    <property type="protein sequence ID" value="MFD1609827.1"/>
    <property type="molecule type" value="Genomic_DNA"/>
</dbReference>
<name>A0ABW4HXJ7_9BACI</name>
<proteinExistence type="predicted"/>
<evidence type="ECO:0000313" key="2">
    <source>
        <dbReference type="Proteomes" id="UP001597221"/>
    </source>
</evidence>
<dbReference type="RefSeq" id="WP_379599350.1">
    <property type="nucleotide sequence ID" value="NZ_JBHUDE010000163.1"/>
</dbReference>
<protein>
    <submittedName>
        <fullName evidence="1">Uncharacterized protein</fullName>
    </submittedName>
</protein>
<accession>A0ABW4HXJ7</accession>
<organism evidence="1 2">
    <name type="scientific">Oceanobacillus luteolus</name>
    <dbReference type="NCBI Taxonomy" id="1274358"/>
    <lineage>
        <taxon>Bacteria</taxon>
        <taxon>Bacillati</taxon>
        <taxon>Bacillota</taxon>
        <taxon>Bacilli</taxon>
        <taxon>Bacillales</taxon>
        <taxon>Bacillaceae</taxon>
        <taxon>Oceanobacillus</taxon>
    </lineage>
</organism>
<sequence>MEFNPKAMARMVENDMYLSFVFVDLTKRNPNSSERDILEIVYNANVAEDNVYSYSYQEELNKINEG</sequence>
<reference evidence="2" key="1">
    <citation type="journal article" date="2019" name="Int. J. Syst. Evol. Microbiol.">
        <title>The Global Catalogue of Microorganisms (GCM) 10K type strain sequencing project: providing services to taxonomists for standard genome sequencing and annotation.</title>
        <authorList>
            <consortium name="The Broad Institute Genomics Platform"/>
            <consortium name="The Broad Institute Genome Sequencing Center for Infectious Disease"/>
            <person name="Wu L."/>
            <person name="Ma J."/>
        </authorList>
    </citation>
    <scope>NUCLEOTIDE SEQUENCE [LARGE SCALE GENOMIC DNA]</scope>
    <source>
        <strain evidence="2">CGMCC 1.12376</strain>
    </source>
</reference>
<keyword evidence="2" id="KW-1185">Reference proteome</keyword>
<gene>
    <name evidence="1" type="ORF">ACFSBH_19595</name>
</gene>
<dbReference type="Proteomes" id="UP001597221">
    <property type="component" value="Unassembled WGS sequence"/>
</dbReference>
<evidence type="ECO:0000313" key="1">
    <source>
        <dbReference type="EMBL" id="MFD1609827.1"/>
    </source>
</evidence>
<comment type="caution">
    <text evidence="1">The sequence shown here is derived from an EMBL/GenBank/DDBJ whole genome shotgun (WGS) entry which is preliminary data.</text>
</comment>